<dbReference type="EMBL" id="RZGX01000025">
    <property type="protein sequence ID" value="RUR20149.1"/>
    <property type="molecule type" value="Genomic_DNA"/>
</dbReference>
<proteinExistence type="predicted"/>
<dbReference type="Proteomes" id="UP000287374">
    <property type="component" value="Unassembled WGS sequence"/>
</dbReference>
<evidence type="ECO:0000313" key="1">
    <source>
        <dbReference type="EMBL" id="RUR20149.1"/>
    </source>
</evidence>
<reference evidence="1 2" key="1">
    <citation type="submission" date="2018-12" db="EMBL/GenBank/DDBJ databases">
        <title>Legionella sp,whole genome shotgun sequence.</title>
        <authorList>
            <person name="Wu H."/>
        </authorList>
    </citation>
    <scope>NUCLEOTIDE SEQUENCE [LARGE SCALE GENOMIC DNA]</scope>
    <source>
        <strain evidence="2">km489</strain>
    </source>
</reference>
<organism evidence="1 2">
    <name type="scientific">Legionella qingyii</name>
    <dbReference type="NCBI Taxonomy" id="2184757"/>
    <lineage>
        <taxon>Bacteria</taxon>
        <taxon>Pseudomonadati</taxon>
        <taxon>Pseudomonadota</taxon>
        <taxon>Gammaproteobacteria</taxon>
        <taxon>Legionellales</taxon>
        <taxon>Legionellaceae</taxon>
        <taxon>Legionella</taxon>
    </lineage>
</organism>
<name>A0ABY0CE47_9GAMM</name>
<feature type="non-terminal residue" evidence="1">
    <location>
        <position position="235"/>
    </location>
</feature>
<evidence type="ECO:0000313" key="2">
    <source>
        <dbReference type="Proteomes" id="UP000287374"/>
    </source>
</evidence>
<keyword evidence="2" id="KW-1185">Reference proteome</keyword>
<sequence>MPGPYVGQFEALIDGADYSDISYLKEIANAKASTVASVTVVSVYNNIRDKLSKLAIKKQRQDLELYAKVRVGLGYGDTSWIDDREAIALQQRARDKIASLNNAHDIKGTIDAMDAMDDAALAALTTYYNAPRGNEDQKRAALQVLNTTLNLVGGVDFGQQANLHDAEANLIDRAVEEKRTSLQNAHDIKGTIDAMDAMDDAALAALTTYHNTPRGNEDQKRAALQVLNTTLNLVG</sequence>
<accession>A0ABY0CE47</accession>
<comment type="caution">
    <text evidence="1">The sequence shown here is derived from an EMBL/GenBank/DDBJ whole genome shotgun (WGS) entry which is preliminary data.</text>
</comment>
<dbReference type="RefSeq" id="WP_148112580.1">
    <property type="nucleotide sequence ID" value="NZ_RZGX01000025.1"/>
</dbReference>
<gene>
    <name evidence="1" type="ORF">ELY20_15215</name>
</gene>
<protein>
    <submittedName>
        <fullName evidence="1">Uncharacterized protein</fullName>
    </submittedName>
</protein>